<dbReference type="SUPFAM" id="SSF53697">
    <property type="entry name" value="SIS domain"/>
    <property type="match status" value="1"/>
</dbReference>
<dbReference type="InterPro" id="IPR001347">
    <property type="entry name" value="SIS_dom"/>
</dbReference>
<accession>A0A4Y9S203</accession>
<dbReference type="GO" id="GO:0005886">
    <property type="term" value="C:plasma membrane"/>
    <property type="evidence" value="ECO:0007669"/>
    <property type="project" value="TreeGrafter"/>
</dbReference>
<dbReference type="PANTHER" id="PTHR32502">
    <property type="entry name" value="N-ACETYLGALACTOSAMINE PERMEASE II COMPONENT-RELATED"/>
    <property type="match status" value="1"/>
</dbReference>
<evidence type="ECO:0000313" key="7">
    <source>
        <dbReference type="Proteomes" id="UP000298216"/>
    </source>
</evidence>
<gene>
    <name evidence="6" type="ORF">EGY25_01775</name>
</gene>
<dbReference type="InterPro" id="IPR035464">
    <property type="entry name" value="SIS_AgaS"/>
</dbReference>
<dbReference type="AlphaFoldDB" id="A0A4Y9S203"/>
<protein>
    <submittedName>
        <fullName evidence="6">SIS domain-containing protein</fullName>
    </submittedName>
</protein>
<evidence type="ECO:0000259" key="5">
    <source>
        <dbReference type="PROSITE" id="PS51464"/>
    </source>
</evidence>
<proteinExistence type="inferred from homology"/>
<comment type="caution">
    <text evidence="6">The sequence shown here is derived from an EMBL/GenBank/DDBJ whole genome shotgun (WGS) entry which is preliminary data.</text>
</comment>
<dbReference type="PANTHER" id="PTHR32502:SF3">
    <property type="entry name" value="D-GALACTOSAMINE-6-PHOSPHATE DEAMINASE AGAS-RELATED"/>
    <property type="match status" value="1"/>
</dbReference>
<dbReference type="InterPro" id="IPR035466">
    <property type="entry name" value="GlmS/AgaS_SIS"/>
</dbReference>
<reference evidence="6 7" key="1">
    <citation type="submission" date="2019-03" db="EMBL/GenBank/DDBJ databases">
        <title>Draft genome of Brevundimonas sp. a heavy metal resistant soil bacteria.</title>
        <authorList>
            <person name="Soto J."/>
        </authorList>
    </citation>
    <scope>NUCLEOTIDE SEQUENCE [LARGE SCALE GENOMIC DNA]</scope>
    <source>
        <strain evidence="6 7">B-10</strain>
    </source>
</reference>
<dbReference type="GO" id="GO:0097367">
    <property type="term" value="F:carbohydrate derivative binding"/>
    <property type="evidence" value="ECO:0007669"/>
    <property type="project" value="InterPro"/>
</dbReference>
<dbReference type="GO" id="GO:0009401">
    <property type="term" value="P:phosphoenolpyruvate-dependent sugar phosphotransferase system"/>
    <property type="evidence" value="ECO:0007669"/>
    <property type="project" value="TreeGrafter"/>
</dbReference>
<dbReference type="Gene3D" id="3.40.50.10490">
    <property type="entry name" value="Glucose-6-phosphate isomerase like protein, domain 1"/>
    <property type="match status" value="2"/>
</dbReference>
<organism evidence="6 7">
    <name type="scientific">Brevundimonas intermedia</name>
    <dbReference type="NCBI Taxonomy" id="74315"/>
    <lineage>
        <taxon>Bacteria</taxon>
        <taxon>Pseudomonadati</taxon>
        <taxon>Pseudomonadota</taxon>
        <taxon>Alphaproteobacteria</taxon>
        <taxon>Caulobacterales</taxon>
        <taxon>Caulobacteraceae</taxon>
        <taxon>Brevundimonas</taxon>
    </lineage>
</organism>
<dbReference type="GO" id="GO:1901135">
    <property type="term" value="P:carbohydrate derivative metabolic process"/>
    <property type="evidence" value="ECO:0007669"/>
    <property type="project" value="InterPro"/>
</dbReference>
<evidence type="ECO:0000313" key="6">
    <source>
        <dbReference type="EMBL" id="TFW13965.1"/>
    </source>
</evidence>
<keyword evidence="3" id="KW-0378">Hydrolase</keyword>
<keyword evidence="2" id="KW-0677">Repeat</keyword>
<dbReference type="Pfam" id="PF01380">
    <property type="entry name" value="SIS"/>
    <property type="match status" value="1"/>
</dbReference>
<dbReference type="RefSeq" id="WP_135193357.1">
    <property type="nucleotide sequence ID" value="NZ_SPVH01000002.1"/>
</dbReference>
<dbReference type="Proteomes" id="UP000298216">
    <property type="component" value="Unassembled WGS sequence"/>
</dbReference>
<feature type="domain" description="SIS" evidence="5">
    <location>
        <begin position="220"/>
        <end position="368"/>
    </location>
</feature>
<feature type="domain" description="SIS" evidence="5">
    <location>
        <begin position="51"/>
        <end position="203"/>
    </location>
</feature>
<dbReference type="EMBL" id="SPVH01000002">
    <property type="protein sequence ID" value="TFW13965.1"/>
    <property type="molecule type" value="Genomic_DNA"/>
</dbReference>
<dbReference type="CDD" id="cd05008">
    <property type="entry name" value="SIS_GlmS_GlmD_1"/>
    <property type="match status" value="1"/>
</dbReference>
<evidence type="ECO:0000256" key="1">
    <source>
        <dbReference type="ARBA" id="ARBA00007748"/>
    </source>
</evidence>
<dbReference type="InterPro" id="IPR046348">
    <property type="entry name" value="SIS_dom_sf"/>
</dbReference>
<evidence type="ECO:0000256" key="3">
    <source>
        <dbReference type="ARBA" id="ARBA00022801"/>
    </source>
</evidence>
<keyword evidence="7" id="KW-1185">Reference proteome</keyword>
<dbReference type="InterPro" id="IPR050303">
    <property type="entry name" value="GatZ_KbaZ_carbometab"/>
</dbReference>
<comment type="similarity">
    <text evidence="1">Belongs to the SIS family. AgaS subfamily.</text>
</comment>
<dbReference type="PROSITE" id="PS51464">
    <property type="entry name" value="SIS"/>
    <property type="match status" value="2"/>
</dbReference>
<dbReference type="GO" id="GO:0016787">
    <property type="term" value="F:hydrolase activity"/>
    <property type="evidence" value="ECO:0007669"/>
    <property type="project" value="UniProtKB-KW"/>
</dbReference>
<evidence type="ECO:0000256" key="4">
    <source>
        <dbReference type="ARBA" id="ARBA00029292"/>
    </source>
</evidence>
<dbReference type="OrthoDB" id="9810372at2"/>
<evidence type="ECO:0000256" key="2">
    <source>
        <dbReference type="ARBA" id="ARBA00022737"/>
    </source>
</evidence>
<comment type="catalytic activity">
    <reaction evidence="4">
        <text>D-galactosamine 6-phosphate + H2O = D-tagatopyranose 1-phosphate + NH4(+)</text>
        <dbReference type="Rhea" id="RHEA:47680"/>
        <dbReference type="ChEBI" id="CHEBI:15377"/>
        <dbReference type="ChEBI" id="CHEBI:28938"/>
        <dbReference type="ChEBI" id="CHEBI:71674"/>
        <dbReference type="ChEBI" id="CHEBI:138150"/>
    </reaction>
</comment>
<sequence length="387" mass="41807">MSDVTQLGFEESELERLGGLWTAREITQQPAMLRETQKLLMARRAEIEAFLDPLLAMPGLRIILTGAGTSAFAGECLAPVVSARLGRRVEAIATTDLVCAPHLYFEAETPTLLVSFGRSGNSPESVAAIELADRLVKTLSHLVITCNAEGALAAYGQGPRGLTLQLPEATHDRSFAMTSSFSCMMYAALAVFSGLAVMDARVEAIARATQAVIANYTSAMQSAAAEGYQRVVYLGSHIFKGLARESGLKLLELTNGALVTMFDSPLGFRHGPKTIVNDRTLIVVFFSNDAYTRSYDMDLLDELRRDNDAARVIAITAQEGVGLSEQDQISVQGLTASDDVDLLFPYIVAPQMLAFFESLQLGLNPDKPNTSGTVNRVVQGVRIHELS</sequence>
<dbReference type="CDD" id="cd05010">
    <property type="entry name" value="SIS_AgaS_like"/>
    <property type="match status" value="1"/>
</dbReference>
<name>A0A4Y9S203_9CAUL</name>